<dbReference type="SUPFAM" id="SSF52540">
    <property type="entry name" value="P-loop containing nucleoside triphosphate hydrolases"/>
    <property type="match status" value="1"/>
</dbReference>
<proteinExistence type="predicted"/>
<dbReference type="PANTHER" id="PTHR46844">
    <property type="entry name" value="SLR5058 PROTEIN"/>
    <property type="match status" value="1"/>
</dbReference>
<comment type="caution">
    <text evidence="3">The sequence shown here is derived from an EMBL/GenBank/DDBJ whole genome shotgun (WGS) entry which is preliminary data.</text>
</comment>
<dbReference type="InterPro" id="IPR007111">
    <property type="entry name" value="NACHT_NTPase"/>
</dbReference>
<gene>
    <name evidence="3" type="ORF">OMM_04315</name>
</gene>
<name>A0A1V1P1U3_9BACT</name>
<dbReference type="PANTHER" id="PTHR46844:SF1">
    <property type="entry name" value="SLR5058 PROTEIN"/>
    <property type="match status" value="1"/>
</dbReference>
<dbReference type="Gene3D" id="3.40.50.300">
    <property type="entry name" value="P-loop containing nucleotide triphosphate hydrolases"/>
    <property type="match status" value="1"/>
</dbReference>
<evidence type="ECO:0000259" key="1">
    <source>
        <dbReference type="Pfam" id="PF05729"/>
    </source>
</evidence>
<evidence type="ECO:0008006" key="5">
    <source>
        <dbReference type="Google" id="ProtNLM"/>
    </source>
</evidence>
<dbReference type="Proteomes" id="UP000189670">
    <property type="component" value="Unassembled WGS sequence"/>
</dbReference>
<sequence>MAKIYISSTFKDLNAHREAVYKTLRQWGHDAIAMEDYVASDKRPLDKCLNDVASSDIYMGLFAWRYGYVPSDQDKSMAQSSLVSLSGIDPETAREKREELNLGSIYTALLTQSASDDARHHLKEKQSERLSALDMLNQHKHLVILGDPGSGKSTFVNFVAWCLAGESIQSPYANIERLTTPLPDDEGKDQEKRQSWDHGVLVPVRIILRDFVVCGLEKTGQKACADNLWQYIETMLKGAALGDYIPILKKELTTTGGLVMLDGLDEVPEANNRRVVMKEIIDDFKSAFHKCRILVTSRTYAYQKQDFRIKGLTETALSPFTSGQIRRFVDMWYAHIGELKRKSASDAQGRAESLKYAI</sequence>
<dbReference type="AlphaFoldDB" id="A0A1V1P1U3"/>
<reference evidence="4" key="1">
    <citation type="submission" date="2012-11" db="EMBL/GenBank/DDBJ databases">
        <authorList>
            <person name="Lucero-Rivera Y.E."/>
            <person name="Tovar-Ramirez D."/>
        </authorList>
    </citation>
    <scope>NUCLEOTIDE SEQUENCE [LARGE SCALE GENOMIC DNA]</scope>
    <source>
        <strain evidence="4">Araruama</strain>
    </source>
</reference>
<feature type="domain" description="DUF4062" evidence="2">
    <location>
        <begin position="3"/>
        <end position="79"/>
    </location>
</feature>
<evidence type="ECO:0000313" key="4">
    <source>
        <dbReference type="Proteomes" id="UP000189670"/>
    </source>
</evidence>
<feature type="domain" description="NACHT" evidence="1">
    <location>
        <begin position="142"/>
        <end position="333"/>
    </location>
</feature>
<dbReference type="Pfam" id="PF13271">
    <property type="entry name" value="DUF4062"/>
    <property type="match status" value="1"/>
</dbReference>
<dbReference type="Pfam" id="PF05729">
    <property type="entry name" value="NACHT"/>
    <property type="match status" value="1"/>
</dbReference>
<dbReference type="InterPro" id="IPR027417">
    <property type="entry name" value="P-loop_NTPase"/>
</dbReference>
<dbReference type="EMBL" id="ATBP01000816">
    <property type="protein sequence ID" value="ETR68849.1"/>
    <property type="molecule type" value="Genomic_DNA"/>
</dbReference>
<evidence type="ECO:0000259" key="2">
    <source>
        <dbReference type="Pfam" id="PF13271"/>
    </source>
</evidence>
<evidence type="ECO:0000313" key="3">
    <source>
        <dbReference type="EMBL" id="ETR68849.1"/>
    </source>
</evidence>
<protein>
    <recommendedName>
        <fullName evidence="5">NACHT domain-containing protein</fullName>
    </recommendedName>
</protein>
<accession>A0A1V1P1U3</accession>
<organism evidence="3 4">
    <name type="scientific">Candidatus Magnetoglobus multicellularis str. Araruama</name>
    <dbReference type="NCBI Taxonomy" id="890399"/>
    <lineage>
        <taxon>Bacteria</taxon>
        <taxon>Pseudomonadati</taxon>
        <taxon>Thermodesulfobacteriota</taxon>
        <taxon>Desulfobacteria</taxon>
        <taxon>Desulfobacterales</taxon>
        <taxon>Desulfobacteraceae</taxon>
        <taxon>Candidatus Magnetoglobus</taxon>
    </lineage>
</organism>
<dbReference type="InterPro" id="IPR025139">
    <property type="entry name" value="DUF4062"/>
</dbReference>